<gene>
    <name evidence="1" type="ORF">PY092_13360</name>
</gene>
<dbReference type="Proteomes" id="UP001221366">
    <property type="component" value="Unassembled WGS sequence"/>
</dbReference>
<proteinExistence type="predicted"/>
<accession>A0ABT5Y171</accession>
<organism evidence="1 2">
    <name type="scientific">Flagellimonas yonaguniensis</name>
    <dbReference type="NCBI Taxonomy" id="3031325"/>
    <lineage>
        <taxon>Bacteria</taxon>
        <taxon>Pseudomonadati</taxon>
        <taxon>Bacteroidota</taxon>
        <taxon>Flavobacteriia</taxon>
        <taxon>Flavobacteriales</taxon>
        <taxon>Flavobacteriaceae</taxon>
        <taxon>Flagellimonas</taxon>
    </lineage>
</organism>
<reference evidence="1 2" key="1">
    <citation type="submission" date="2023-03" db="EMBL/GenBank/DDBJ databases">
        <title>Muricauda XX sp. nov. and Muricauda XXX sp. nov., two novel species isolated from Okinawa Trough.</title>
        <authorList>
            <person name="Cao W."/>
            <person name="Deng X."/>
        </authorList>
    </citation>
    <scope>NUCLEOTIDE SEQUENCE [LARGE SCALE GENOMIC DNA]</scope>
    <source>
        <strain evidence="1 2">334s03</strain>
    </source>
</reference>
<name>A0ABT5Y171_9FLAO</name>
<protein>
    <submittedName>
        <fullName evidence="1">Uncharacterized protein</fullName>
    </submittedName>
</protein>
<sequence length="50" mass="5764">MYIKEFVPLVKLFAFQHIKGFEYAMASNMEKYNSLGKRLKYSSGGNTIIV</sequence>
<evidence type="ECO:0000313" key="2">
    <source>
        <dbReference type="Proteomes" id="UP001221366"/>
    </source>
</evidence>
<dbReference type="EMBL" id="JARFVB010000008">
    <property type="protein sequence ID" value="MDF0717145.1"/>
    <property type="molecule type" value="Genomic_DNA"/>
</dbReference>
<evidence type="ECO:0000313" key="1">
    <source>
        <dbReference type="EMBL" id="MDF0717145.1"/>
    </source>
</evidence>
<keyword evidence="2" id="KW-1185">Reference proteome</keyword>
<comment type="caution">
    <text evidence="1">The sequence shown here is derived from an EMBL/GenBank/DDBJ whole genome shotgun (WGS) entry which is preliminary data.</text>
</comment>